<keyword evidence="3" id="KW-0249">Electron transport</keyword>
<organism evidence="9 10">
    <name type="scientific">Tripterygium wilfordii</name>
    <name type="common">Thunder God vine</name>
    <dbReference type="NCBI Taxonomy" id="458696"/>
    <lineage>
        <taxon>Eukaryota</taxon>
        <taxon>Viridiplantae</taxon>
        <taxon>Streptophyta</taxon>
        <taxon>Embryophyta</taxon>
        <taxon>Tracheophyta</taxon>
        <taxon>Spermatophyta</taxon>
        <taxon>Magnoliopsida</taxon>
        <taxon>eudicotyledons</taxon>
        <taxon>Gunneridae</taxon>
        <taxon>Pentapetalae</taxon>
        <taxon>rosids</taxon>
        <taxon>fabids</taxon>
        <taxon>Celastrales</taxon>
        <taxon>Celastraceae</taxon>
        <taxon>Tripterygium</taxon>
    </lineage>
</organism>
<keyword evidence="5" id="KW-0325">Glycoprotein</keyword>
<keyword evidence="4" id="KW-0186">Copper</keyword>
<dbReference type="InterPro" id="IPR008972">
    <property type="entry name" value="Cupredoxin"/>
</dbReference>
<dbReference type="Pfam" id="PF02298">
    <property type="entry name" value="Cu_bind_like"/>
    <property type="match status" value="1"/>
</dbReference>
<evidence type="ECO:0000256" key="7">
    <source>
        <dbReference type="SAM" id="SignalP"/>
    </source>
</evidence>
<evidence type="ECO:0000256" key="3">
    <source>
        <dbReference type="ARBA" id="ARBA00022982"/>
    </source>
</evidence>
<protein>
    <recommendedName>
        <fullName evidence="8">Phytocyanin domain-containing protein</fullName>
    </recommendedName>
</protein>
<dbReference type="PROSITE" id="PS51485">
    <property type="entry name" value="PHYTOCYANIN"/>
    <property type="match status" value="1"/>
</dbReference>
<evidence type="ECO:0000259" key="8">
    <source>
        <dbReference type="PROSITE" id="PS51485"/>
    </source>
</evidence>
<evidence type="ECO:0000313" key="10">
    <source>
        <dbReference type="Proteomes" id="UP000593562"/>
    </source>
</evidence>
<feature type="domain" description="Phytocyanin" evidence="8">
    <location>
        <begin position="22"/>
        <end position="123"/>
    </location>
</feature>
<feature type="transmembrane region" description="Helical" evidence="6">
    <location>
        <begin position="155"/>
        <end position="177"/>
    </location>
</feature>
<evidence type="ECO:0000256" key="5">
    <source>
        <dbReference type="ARBA" id="ARBA00023180"/>
    </source>
</evidence>
<dbReference type="Proteomes" id="UP000593562">
    <property type="component" value="Unassembled WGS sequence"/>
</dbReference>
<comment type="caution">
    <text evidence="9">The sequence shown here is derived from an EMBL/GenBank/DDBJ whole genome shotgun (WGS) entry which is preliminary data.</text>
</comment>
<dbReference type="InterPro" id="IPR003245">
    <property type="entry name" value="Phytocyanin_dom"/>
</dbReference>
<dbReference type="PANTHER" id="PTHR33021:SF339">
    <property type="entry name" value="OS07G0570600 PROTEIN"/>
    <property type="match status" value="1"/>
</dbReference>
<keyword evidence="7" id="KW-0732">Signal</keyword>
<dbReference type="Gene3D" id="2.60.40.420">
    <property type="entry name" value="Cupredoxins - blue copper proteins"/>
    <property type="match status" value="1"/>
</dbReference>
<keyword evidence="1" id="KW-0813">Transport</keyword>
<evidence type="ECO:0000256" key="2">
    <source>
        <dbReference type="ARBA" id="ARBA00022723"/>
    </source>
</evidence>
<evidence type="ECO:0000256" key="4">
    <source>
        <dbReference type="ARBA" id="ARBA00023008"/>
    </source>
</evidence>
<dbReference type="GO" id="GO:0005886">
    <property type="term" value="C:plasma membrane"/>
    <property type="evidence" value="ECO:0007669"/>
    <property type="project" value="TreeGrafter"/>
</dbReference>
<dbReference type="InterPro" id="IPR039391">
    <property type="entry name" value="Phytocyanin-like"/>
</dbReference>
<gene>
    <name evidence="9" type="ORF">HS088_TW22G00753</name>
</gene>
<dbReference type="FunFam" id="2.60.40.420:FF:000003">
    <property type="entry name" value="Blue copper"/>
    <property type="match status" value="1"/>
</dbReference>
<keyword evidence="6" id="KW-1133">Transmembrane helix</keyword>
<keyword evidence="6" id="KW-0812">Transmembrane</keyword>
<dbReference type="GO" id="GO:0009055">
    <property type="term" value="F:electron transfer activity"/>
    <property type="evidence" value="ECO:0007669"/>
    <property type="project" value="InterPro"/>
</dbReference>
<proteinExistence type="predicted"/>
<dbReference type="GO" id="GO:0046872">
    <property type="term" value="F:metal ion binding"/>
    <property type="evidence" value="ECO:0007669"/>
    <property type="project" value="UniProtKB-KW"/>
</dbReference>
<evidence type="ECO:0000313" key="9">
    <source>
        <dbReference type="EMBL" id="KAF5727066.1"/>
    </source>
</evidence>
<feature type="signal peptide" evidence="7">
    <location>
        <begin position="1"/>
        <end position="21"/>
    </location>
</feature>
<evidence type="ECO:0000256" key="1">
    <source>
        <dbReference type="ARBA" id="ARBA00022448"/>
    </source>
</evidence>
<dbReference type="InParanoid" id="A0A7J7BZX4"/>
<keyword evidence="10" id="KW-1185">Reference proteome</keyword>
<reference evidence="9 10" key="1">
    <citation type="journal article" date="2020" name="Nat. Commun.">
        <title>Genome of Tripterygium wilfordii and identification of cytochrome P450 involved in triptolide biosynthesis.</title>
        <authorList>
            <person name="Tu L."/>
            <person name="Su P."/>
            <person name="Zhang Z."/>
            <person name="Gao L."/>
            <person name="Wang J."/>
            <person name="Hu T."/>
            <person name="Zhou J."/>
            <person name="Zhang Y."/>
            <person name="Zhao Y."/>
            <person name="Liu Y."/>
            <person name="Song Y."/>
            <person name="Tong Y."/>
            <person name="Lu Y."/>
            <person name="Yang J."/>
            <person name="Xu C."/>
            <person name="Jia M."/>
            <person name="Peters R.J."/>
            <person name="Huang L."/>
            <person name="Gao W."/>
        </authorList>
    </citation>
    <scope>NUCLEOTIDE SEQUENCE [LARGE SCALE GENOMIC DNA]</scope>
    <source>
        <strain evidence="10">cv. XIE 37</strain>
        <tissue evidence="9">Leaf</tissue>
    </source>
</reference>
<sequence length="183" mass="20268">MATTILVFMVSLMTICGISYGVVYKVGDSDGWTSTPTIDYKDWASTKTFYVGDVIVFEYKKEDDNVVEVRHHEYRTCNTTSAVVTYSSGKDSITFKMPGHYYYTSGFPGRCQVGQKVNFRVLAGQSPNTPSPPLSGLQPSPSSCPCSKSDASSSVYYSSFGPWALYVLGLWVCIFGYQNNFFS</sequence>
<dbReference type="SUPFAM" id="SSF49503">
    <property type="entry name" value="Cupredoxins"/>
    <property type="match status" value="1"/>
</dbReference>
<dbReference type="EMBL" id="JAAARO010000022">
    <property type="protein sequence ID" value="KAF5727066.1"/>
    <property type="molecule type" value="Genomic_DNA"/>
</dbReference>
<keyword evidence="2" id="KW-0479">Metal-binding</keyword>
<dbReference type="AlphaFoldDB" id="A0A7J7BZX4"/>
<dbReference type="PANTHER" id="PTHR33021">
    <property type="entry name" value="BLUE COPPER PROTEIN"/>
    <property type="match status" value="1"/>
</dbReference>
<accession>A0A7J7BZX4</accession>
<feature type="chain" id="PRO_5029586921" description="Phytocyanin domain-containing protein" evidence="7">
    <location>
        <begin position="22"/>
        <end position="183"/>
    </location>
</feature>
<name>A0A7J7BZX4_TRIWF</name>
<evidence type="ECO:0000256" key="6">
    <source>
        <dbReference type="SAM" id="Phobius"/>
    </source>
</evidence>
<keyword evidence="6" id="KW-0472">Membrane</keyword>